<dbReference type="FunFam" id="2.60.60.20:FF:000015">
    <property type="entry name" value="Lipoxygenase"/>
    <property type="match status" value="1"/>
</dbReference>
<dbReference type="InterPro" id="IPR036392">
    <property type="entry name" value="PLAT/LH2_dom_sf"/>
</dbReference>
<reference evidence="20" key="1">
    <citation type="journal article" date="2005" name="PLoS Biol.">
        <title>The genomes of Oryza sativa: a history of duplications.</title>
        <authorList>
            <person name="Yu J."/>
            <person name="Wang J."/>
            <person name="Lin W."/>
            <person name="Li S."/>
            <person name="Li H."/>
            <person name="Zhou J."/>
            <person name="Ni P."/>
            <person name="Dong W."/>
            <person name="Hu S."/>
            <person name="Zeng C."/>
            <person name="Zhang J."/>
            <person name="Zhang Y."/>
            <person name="Li R."/>
            <person name="Xu Z."/>
            <person name="Li S."/>
            <person name="Li X."/>
            <person name="Zheng H."/>
            <person name="Cong L."/>
            <person name="Lin L."/>
            <person name="Yin J."/>
            <person name="Geng J."/>
            <person name="Li G."/>
            <person name="Shi J."/>
            <person name="Liu J."/>
            <person name="Lv H."/>
            <person name="Li J."/>
            <person name="Wang J."/>
            <person name="Deng Y."/>
            <person name="Ran L."/>
            <person name="Shi X."/>
            <person name="Wang X."/>
            <person name="Wu Q."/>
            <person name="Li C."/>
            <person name="Ren X."/>
            <person name="Wang J."/>
            <person name="Wang X."/>
            <person name="Li D."/>
            <person name="Liu D."/>
            <person name="Zhang X."/>
            <person name="Ji Z."/>
            <person name="Zhao W."/>
            <person name="Sun Y."/>
            <person name="Zhang Z."/>
            <person name="Bao J."/>
            <person name="Han Y."/>
            <person name="Dong L."/>
            <person name="Ji J."/>
            <person name="Chen P."/>
            <person name="Wu S."/>
            <person name="Liu J."/>
            <person name="Xiao Y."/>
            <person name="Bu D."/>
            <person name="Tan J."/>
            <person name="Yang L."/>
            <person name="Ye C."/>
            <person name="Zhang J."/>
            <person name="Xu J."/>
            <person name="Zhou Y."/>
            <person name="Yu Y."/>
            <person name="Zhang B."/>
            <person name="Zhuang S."/>
            <person name="Wei H."/>
            <person name="Liu B."/>
            <person name="Lei M."/>
            <person name="Yu H."/>
            <person name="Li Y."/>
            <person name="Xu H."/>
            <person name="Wei S."/>
            <person name="He X."/>
            <person name="Fang L."/>
            <person name="Zhang Z."/>
            <person name="Zhang Y."/>
            <person name="Huang X."/>
            <person name="Su Z."/>
            <person name="Tong W."/>
            <person name="Li J."/>
            <person name="Tong Z."/>
            <person name="Li S."/>
            <person name="Ye J."/>
            <person name="Wang L."/>
            <person name="Fang L."/>
            <person name="Lei T."/>
            <person name="Chen C."/>
            <person name="Chen H."/>
            <person name="Xu Z."/>
            <person name="Li H."/>
            <person name="Huang H."/>
            <person name="Zhang F."/>
            <person name="Xu H."/>
            <person name="Li N."/>
            <person name="Zhao C."/>
            <person name="Li S."/>
            <person name="Dong L."/>
            <person name="Huang Y."/>
            <person name="Li L."/>
            <person name="Xi Y."/>
            <person name="Qi Q."/>
            <person name="Li W."/>
            <person name="Zhang B."/>
            <person name="Hu W."/>
            <person name="Zhang Y."/>
            <person name="Tian X."/>
            <person name="Jiao Y."/>
            <person name="Liang X."/>
            <person name="Jin J."/>
            <person name="Gao L."/>
            <person name="Zheng W."/>
            <person name="Hao B."/>
            <person name="Liu S."/>
            <person name="Wang W."/>
            <person name="Yuan L."/>
            <person name="Cao M."/>
            <person name="McDermott J."/>
            <person name="Samudrala R."/>
            <person name="Wang J."/>
            <person name="Wong G.K."/>
            <person name="Yang H."/>
        </authorList>
    </citation>
    <scope>NUCLEOTIDE SEQUENCE [LARGE SCALE GENOMIC DNA]</scope>
</reference>
<keyword evidence="5 16" id="KW-0925">Oxylipin biosynthesis</keyword>
<dbReference type="InterPro" id="IPR036226">
    <property type="entry name" value="LipOase_C_sf"/>
</dbReference>
<keyword evidence="3 16" id="KW-0444">Lipid biosynthesis</keyword>
<evidence type="ECO:0000256" key="5">
    <source>
        <dbReference type="ARBA" id="ARBA00022767"/>
    </source>
</evidence>
<evidence type="ECO:0000256" key="15">
    <source>
        <dbReference type="RuleBase" id="RU003974"/>
    </source>
</evidence>
<evidence type="ECO:0000259" key="18">
    <source>
        <dbReference type="PROSITE" id="PS50095"/>
    </source>
</evidence>
<dbReference type="PROSITE" id="PS00081">
    <property type="entry name" value="LIPOXYGENASE_2"/>
    <property type="match status" value="2"/>
</dbReference>
<comment type="cofactor">
    <cofactor evidence="1 15">
        <name>Fe cation</name>
        <dbReference type="ChEBI" id="CHEBI:24875"/>
    </cofactor>
</comment>
<dbReference type="AlphaFoldDB" id="A3ALS8"/>
<keyword evidence="11 16" id="KW-0275">Fatty acid biosynthesis</keyword>
<keyword evidence="4 15" id="KW-0479">Metal-binding</keyword>
<dbReference type="Gene3D" id="3.10.450.60">
    <property type="match status" value="1"/>
</dbReference>
<accession>A3ALS8</accession>
<sequence length="1093" mass="121925">MLGGIIDTITGSSKQSRLKGTVVLMRKNVLDLNDFGATVIDGLGEFLGKGVTCQLISSTAVDPNNGNRGKVGAEASLEQWLTSSLPSLTTGESRFGVTFDWDVDKLGVPGAIIVKNHHSNEFFLKTITLDDVPGRAGAVVFLANSWVYPADKYRYDRVFFANDAYLPSQMPAALKPYRDDELRNLRGDDQQGPYEEHDRVYRYDVYNDLGSPDSGNPRPILGGSPDTPYPRRGRTGRKPTTTDPDSESRLSLVEQIYVPRDERFGHLKMADFLGYSIKAIAEGIVPAIRTYVDTTPGEFDSFQDILDLYEGGLKLPDVPALEELRKRFPLQLVKDLLPAAGDYILKLPMPQIIKQDKEAWRTDEEFAREVLAGVNPMMITRLTEFPPKSSLDPSKFGDHTSMITAAHIGSNLEGLTVQQALDSNRLYILDHHDRFMPFLIDVNGLEGNFIYATRTLFFLRGDGTLAPLAIELSEPMIQGDVTAAKSTVYKPASTGVEAWVWQLAKAYVAVNDSGWHQLISHWLNTHAVMEPFVIATNRQLSVTHPVHKLLSPHYRDTMTINALARQTLINAGGIFEMTVFPGKYALWMSSMVYKNWNFTEQGLPADLIKRGVAVEDATSPYKVRLLIKDYPYAADGLEIWHAIEQWALDSNRLYILDHHDRFMPFLIDVNGLEGNFIYATRTLFFLRGDGTLAPLAIELSEPMIQGDVTAAKSTVYTPASTGVEAWVWQLAKAYVAVNDSGWHQLISHWLNTHAVMEPFVIATNRQLSVTHPVHKLLSPHYRDTMTINALARQTLINAGGIFEMTVFPGKYALWMSSMVYKNWNFTEQGLPADLIKRGVAVEDATSPYKVRLLIKDYPYAADGLEIWHAIEQWVGEYLAIYYTDDGVLRGDAELQAWWAEVREVGHGDLKGAAWWPRMDAVSELRDACTTIIWIASALHAAVNFGQYPYAGYLPNRPTVSRRRMPEPGTEAYGELGRDPERAFIRTITSQLQTIIGISLIEVLSKHSSDEVYLGQRDTPAWTSDARALEAFRRFSDRLVEIEGKVVGMNGDAGLKNRNGPAEFPYMLLYPNTSDVTGAAAGITAKGIPNSISI</sequence>
<dbReference type="InterPro" id="IPR027433">
    <property type="entry name" value="Lipoxygenase_dom_3"/>
</dbReference>
<dbReference type="GO" id="GO:0034440">
    <property type="term" value="P:lipid oxidation"/>
    <property type="evidence" value="ECO:0007669"/>
    <property type="project" value="InterPro"/>
</dbReference>
<evidence type="ECO:0000313" key="20">
    <source>
        <dbReference type="EMBL" id="EAZ28267.1"/>
    </source>
</evidence>
<dbReference type="InterPro" id="IPR001024">
    <property type="entry name" value="PLAT/LH2_dom"/>
</dbReference>
<dbReference type="EC" id="1.13.11.-" evidence="16"/>
<dbReference type="PROSITE" id="PS00711">
    <property type="entry name" value="LIPOXYGENASE_1"/>
    <property type="match status" value="2"/>
</dbReference>
<dbReference type="PRINTS" id="PR00468">
    <property type="entry name" value="PLTLPOXGNASE"/>
</dbReference>
<dbReference type="PRINTS" id="PR00087">
    <property type="entry name" value="LIPOXYGENASE"/>
</dbReference>
<dbReference type="Gene3D" id="1.20.245.10">
    <property type="entry name" value="Lipoxygenase-1, Domain 5"/>
    <property type="match status" value="2"/>
</dbReference>
<evidence type="ECO:0000256" key="10">
    <source>
        <dbReference type="ARBA" id="ARBA00023098"/>
    </source>
</evidence>
<feature type="region of interest" description="Disordered" evidence="17">
    <location>
        <begin position="206"/>
        <end position="250"/>
    </location>
</feature>
<feature type="domain" description="Lipoxygenase" evidence="19">
    <location>
        <begin position="164"/>
        <end position="1093"/>
    </location>
</feature>
<dbReference type="FunFam" id="4.10.375.10:FF:000001">
    <property type="entry name" value="Lipoxygenase"/>
    <property type="match status" value="1"/>
</dbReference>
<comment type="pathway">
    <text evidence="16">Lipid metabolism; oxylipin biosynthesis.</text>
</comment>
<dbReference type="EMBL" id="CM000140">
    <property type="protein sequence ID" value="EAZ28267.1"/>
    <property type="molecule type" value="Genomic_DNA"/>
</dbReference>
<keyword evidence="6" id="KW-0276">Fatty acid metabolism</keyword>
<dbReference type="GO" id="GO:0009611">
    <property type="term" value="P:response to wounding"/>
    <property type="evidence" value="ECO:0007669"/>
    <property type="project" value="UniProtKB-ARBA"/>
</dbReference>
<dbReference type="Gene3D" id="4.10.375.10">
    <property type="entry name" value="Lipoxygenase-1, Domain 2"/>
    <property type="match status" value="1"/>
</dbReference>
<evidence type="ECO:0000256" key="8">
    <source>
        <dbReference type="ARBA" id="ARBA00023002"/>
    </source>
</evidence>
<dbReference type="SUPFAM" id="SSF49723">
    <property type="entry name" value="Lipase/lipooxygenase domain (PLAT/LH2 domain)"/>
    <property type="match status" value="1"/>
</dbReference>
<dbReference type="FunFam" id="3.10.450.60:FF:000002">
    <property type="entry name" value="Lipoxygenase"/>
    <property type="match status" value="1"/>
</dbReference>
<proteinExistence type="inferred from homology"/>
<evidence type="ECO:0000256" key="4">
    <source>
        <dbReference type="ARBA" id="ARBA00022723"/>
    </source>
</evidence>
<gene>
    <name evidence="20" type="ORF">OsJ_12238</name>
</gene>
<dbReference type="InterPro" id="IPR000907">
    <property type="entry name" value="LipOase"/>
</dbReference>
<evidence type="ECO:0000256" key="2">
    <source>
        <dbReference type="ARBA" id="ARBA00009419"/>
    </source>
</evidence>
<dbReference type="PANTHER" id="PTHR11771">
    <property type="entry name" value="LIPOXYGENASE"/>
    <property type="match status" value="1"/>
</dbReference>
<name>A3ALS8_ORYSJ</name>
<organism evidence="20">
    <name type="scientific">Oryza sativa subsp. japonica</name>
    <name type="common">Rice</name>
    <dbReference type="NCBI Taxonomy" id="39947"/>
    <lineage>
        <taxon>Eukaryota</taxon>
        <taxon>Viridiplantae</taxon>
        <taxon>Streptophyta</taxon>
        <taxon>Embryophyta</taxon>
        <taxon>Tracheophyta</taxon>
        <taxon>Spermatophyta</taxon>
        <taxon>Magnoliopsida</taxon>
        <taxon>Liliopsida</taxon>
        <taxon>Poales</taxon>
        <taxon>Poaceae</taxon>
        <taxon>BOP clade</taxon>
        <taxon>Oryzoideae</taxon>
        <taxon>Oryzeae</taxon>
        <taxon>Oryzinae</taxon>
        <taxon>Oryza</taxon>
        <taxon>Oryza sativa</taxon>
    </lineage>
</organism>
<dbReference type="InterPro" id="IPR013819">
    <property type="entry name" value="LipOase_C"/>
</dbReference>
<comment type="catalytic activity">
    <reaction evidence="12">
        <text>(9Z,12Z)-octadecadienoate + O2 = (9S)-hydroperoxy-(10E,12Z)-octadecadienoate</text>
        <dbReference type="Rhea" id="RHEA:30291"/>
        <dbReference type="ChEBI" id="CHEBI:15379"/>
        <dbReference type="ChEBI" id="CHEBI:30245"/>
        <dbReference type="ChEBI" id="CHEBI:60955"/>
        <dbReference type="EC" id="1.13.11.58"/>
    </reaction>
</comment>
<feature type="domain" description="PLAT" evidence="18">
    <location>
        <begin position="33"/>
        <end position="161"/>
    </location>
</feature>
<keyword evidence="9 15" id="KW-0408">Iron</keyword>
<dbReference type="Proteomes" id="UP000007752">
    <property type="component" value="Chromosome 3"/>
</dbReference>
<dbReference type="GO" id="GO:1990136">
    <property type="term" value="F:linoleate 9S-lipoxygenase activity"/>
    <property type="evidence" value="ECO:0007669"/>
    <property type="project" value="UniProtKB-EC"/>
</dbReference>
<dbReference type="Gene3D" id="2.60.60.20">
    <property type="entry name" value="PLAT/LH2 domain"/>
    <property type="match status" value="1"/>
</dbReference>
<keyword evidence="10" id="KW-0443">Lipid metabolism</keyword>
<evidence type="ECO:0000256" key="6">
    <source>
        <dbReference type="ARBA" id="ARBA00022832"/>
    </source>
</evidence>
<dbReference type="InterPro" id="IPR042057">
    <property type="entry name" value="Lipoxy_PLAT/LH2"/>
</dbReference>
<evidence type="ECO:0000256" key="17">
    <source>
        <dbReference type="SAM" id="MobiDB-lite"/>
    </source>
</evidence>
<evidence type="ECO:0000256" key="7">
    <source>
        <dbReference type="ARBA" id="ARBA00022964"/>
    </source>
</evidence>
<keyword evidence="8 15" id="KW-0560">Oxidoreductase</keyword>
<dbReference type="CDD" id="cd01751">
    <property type="entry name" value="PLAT_LH2"/>
    <property type="match status" value="1"/>
</dbReference>
<reference evidence="20" key="2">
    <citation type="submission" date="2008-12" db="EMBL/GenBank/DDBJ databases">
        <title>Improved gene annotation of the rice (Oryza sativa) genomes.</title>
        <authorList>
            <person name="Wang J."/>
            <person name="Li R."/>
            <person name="Fan W."/>
            <person name="Huang Q."/>
            <person name="Zhang J."/>
            <person name="Zhou Y."/>
            <person name="Hu Y."/>
            <person name="Zi S."/>
            <person name="Li J."/>
            <person name="Ni P."/>
            <person name="Zheng H."/>
            <person name="Zhang Y."/>
            <person name="Zhao M."/>
            <person name="Hao Q."/>
            <person name="McDermott J."/>
            <person name="Samudrala R."/>
            <person name="Kristiansen K."/>
            <person name="Wong G.K.-S."/>
        </authorList>
    </citation>
    <scope>NUCLEOTIDE SEQUENCE</scope>
</reference>
<evidence type="ECO:0000256" key="14">
    <source>
        <dbReference type="PROSITE-ProRule" id="PRU00152"/>
    </source>
</evidence>
<dbReference type="InterPro" id="IPR001246">
    <property type="entry name" value="LipOase_plant"/>
</dbReference>
<dbReference type="SUPFAM" id="SSF48484">
    <property type="entry name" value="Lipoxigenase"/>
    <property type="match status" value="2"/>
</dbReference>
<dbReference type="GO" id="GO:0006633">
    <property type="term" value="P:fatty acid biosynthetic process"/>
    <property type="evidence" value="ECO:0007669"/>
    <property type="project" value="UniProtKB-KW"/>
</dbReference>
<dbReference type="GO" id="GO:0031408">
    <property type="term" value="P:oxylipin biosynthetic process"/>
    <property type="evidence" value="ECO:0007669"/>
    <property type="project" value="UniProtKB-UniRule"/>
</dbReference>
<dbReference type="FunFam" id="1.20.245.10:FF:000002">
    <property type="entry name" value="Lipoxygenase"/>
    <property type="match status" value="1"/>
</dbReference>
<evidence type="ECO:0000256" key="1">
    <source>
        <dbReference type="ARBA" id="ARBA00001962"/>
    </source>
</evidence>
<dbReference type="Pfam" id="PF01477">
    <property type="entry name" value="PLAT"/>
    <property type="match status" value="1"/>
</dbReference>
<dbReference type="SMART" id="SM00308">
    <property type="entry name" value="LH2"/>
    <property type="match status" value="1"/>
</dbReference>
<comment type="similarity">
    <text evidence="2 15">Belongs to the lipoxygenase family.</text>
</comment>
<dbReference type="UniPathway" id="UPA00382"/>
<comment type="function">
    <text evidence="13">Plant lipoxygenase may be involved in a number of diverse aspects of plant physiology including growth and development, pest resistance, and senescence or responses to wounding. Catalyzes the hydroperoxidation of lipids containing a cis,cis-1,4-pentadiene structure.</text>
</comment>
<evidence type="ECO:0000256" key="11">
    <source>
        <dbReference type="ARBA" id="ARBA00023160"/>
    </source>
</evidence>
<dbReference type="PROSITE" id="PS50095">
    <property type="entry name" value="PLAT"/>
    <property type="match status" value="1"/>
</dbReference>
<evidence type="ECO:0000256" key="16">
    <source>
        <dbReference type="RuleBase" id="RU003975"/>
    </source>
</evidence>
<comment type="caution">
    <text evidence="14">Lacks conserved residue(s) required for the propagation of feature annotation.</text>
</comment>
<evidence type="ECO:0000259" key="19">
    <source>
        <dbReference type="PROSITE" id="PS51393"/>
    </source>
</evidence>
<dbReference type="FunFam" id="4.10.372.10:FF:000001">
    <property type="entry name" value="Lipoxygenase"/>
    <property type="match status" value="1"/>
</dbReference>
<dbReference type="PROSITE" id="PS51393">
    <property type="entry name" value="LIPOXYGENASE_3"/>
    <property type="match status" value="1"/>
</dbReference>
<evidence type="ECO:0000256" key="13">
    <source>
        <dbReference type="ARBA" id="ARBA00056406"/>
    </source>
</evidence>
<dbReference type="GO" id="GO:0046872">
    <property type="term" value="F:metal ion binding"/>
    <property type="evidence" value="ECO:0007669"/>
    <property type="project" value="UniProtKB-UniRule"/>
</dbReference>
<dbReference type="GO" id="GO:0051707">
    <property type="term" value="P:response to other organism"/>
    <property type="evidence" value="ECO:0007669"/>
    <property type="project" value="UniProtKB-ARBA"/>
</dbReference>
<evidence type="ECO:0000256" key="3">
    <source>
        <dbReference type="ARBA" id="ARBA00022516"/>
    </source>
</evidence>
<evidence type="ECO:0000256" key="9">
    <source>
        <dbReference type="ARBA" id="ARBA00023004"/>
    </source>
</evidence>
<dbReference type="InterPro" id="IPR020834">
    <property type="entry name" value="LipOase_CS"/>
</dbReference>
<dbReference type="Pfam" id="PF00305">
    <property type="entry name" value="Lipoxygenase"/>
    <property type="match status" value="1"/>
</dbReference>
<keyword evidence="7 15" id="KW-0223">Dioxygenase</keyword>
<dbReference type="InterPro" id="IPR020833">
    <property type="entry name" value="LipOase_Fe_BS"/>
</dbReference>
<protein>
    <recommendedName>
        <fullName evidence="16">Lipoxygenase</fullName>
        <ecNumber evidence="16">1.13.11.-</ecNumber>
    </recommendedName>
</protein>
<evidence type="ECO:0000256" key="12">
    <source>
        <dbReference type="ARBA" id="ARBA00036508"/>
    </source>
</evidence>
<dbReference type="Gene3D" id="4.10.372.10">
    <property type="entry name" value="Lipoxygenase-1, Domain 3"/>
    <property type="match status" value="1"/>
</dbReference>